<evidence type="ECO:0000313" key="7">
    <source>
        <dbReference type="Proteomes" id="UP000027644"/>
    </source>
</evidence>
<evidence type="ECO:0000256" key="1">
    <source>
        <dbReference type="ARBA" id="ARBA00004496"/>
    </source>
</evidence>
<dbReference type="InterPro" id="IPR002114">
    <property type="entry name" value="PTS_HPr_Ser_P_site"/>
</dbReference>
<dbReference type="GO" id="GO:0009401">
    <property type="term" value="P:phosphoenolpyruvate-dependent sugar phosphotransferase system"/>
    <property type="evidence" value="ECO:0007669"/>
    <property type="project" value="UniProtKB-KW"/>
</dbReference>
<feature type="domain" description="HPr" evidence="5">
    <location>
        <begin position="5"/>
        <end position="92"/>
    </location>
</feature>
<keyword evidence="6" id="KW-0808">Transferase</keyword>
<dbReference type="Pfam" id="PF00381">
    <property type="entry name" value="PTS-HPr"/>
    <property type="match status" value="1"/>
</dbReference>
<dbReference type="PANTHER" id="PTHR33705">
    <property type="entry name" value="PHOSPHOCARRIER PROTEIN HPR"/>
    <property type="match status" value="1"/>
</dbReference>
<dbReference type="PROSITE" id="PS51350">
    <property type="entry name" value="PTS_HPR_DOM"/>
    <property type="match status" value="1"/>
</dbReference>
<dbReference type="GO" id="GO:0016740">
    <property type="term" value="F:transferase activity"/>
    <property type="evidence" value="ECO:0007669"/>
    <property type="project" value="UniProtKB-KW"/>
</dbReference>
<dbReference type="CDD" id="cd00367">
    <property type="entry name" value="PTS-HPr_like"/>
    <property type="match status" value="1"/>
</dbReference>
<dbReference type="InterPro" id="IPR000032">
    <property type="entry name" value="HPr-like"/>
</dbReference>
<dbReference type="PROSITE" id="PS00589">
    <property type="entry name" value="PTS_HPR_SER"/>
    <property type="match status" value="1"/>
</dbReference>
<evidence type="ECO:0000256" key="3">
    <source>
        <dbReference type="ARBA" id="ARBA00022490"/>
    </source>
</evidence>
<dbReference type="InterPro" id="IPR035895">
    <property type="entry name" value="HPr-like_sf"/>
</dbReference>
<dbReference type="InterPro" id="IPR050399">
    <property type="entry name" value="HPr"/>
</dbReference>
<proteinExistence type="inferred from homology"/>
<dbReference type="PANTHER" id="PTHR33705:SF2">
    <property type="entry name" value="PHOSPHOCARRIER PROTEIN NPR"/>
    <property type="match status" value="1"/>
</dbReference>
<dbReference type="PRINTS" id="PR00107">
    <property type="entry name" value="PHOSPHOCPHPR"/>
</dbReference>
<dbReference type="SUPFAM" id="SSF55594">
    <property type="entry name" value="HPr-like"/>
    <property type="match status" value="1"/>
</dbReference>
<dbReference type="InterPro" id="IPR001020">
    <property type="entry name" value="PTS_HPr_His_P_site"/>
</dbReference>
<dbReference type="GO" id="GO:0005737">
    <property type="term" value="C:cytoplasm"/>
    <property type="evidence" value="ECO:0007669"/>
    <property type="project" value="UniProtKB-SubCell"/>
</dbReference>
<protein>
    <submittedName>
        <fullName evidence="6">Phosphotransferase system, HPr-related protein</fullName>
    </submittedName>
</protein>
<dbReference type="Proteomes" id="UP000027644">
    <property type="component" value="Unassembled WGS sequence"/>
</dbReference>
<dbReference type="NCBIfam" id="TIGR01003">
    <property type="entry name" value="PTS_HPr_family"/>
    <property type="match status" value="1"/>
</dbReference>
<comment type="similarity">
    <text evidence="2">Belongs to the HPr family.</text>
</comment>
<dbReference type="EMBL" id="AVQL01000385">
    <property type="protein sequence ID" value="KEQ01610.1"/>
    <property type="molecule type" value="Genomic_DNA"/>
</dbReference>
<keyword evidence="4" id="KW-0598">Phosphotransferase system</keyword>
<name>A0A074VGL4_9NEIS</name>
<sequence length="93" mass="10497">MSFEMVKKEIEIINKLGLHARASNKFTQVASRFQCEVWVTRKDRRVNGKSIMGLMMLAAAQGSVIELETDGVDESQAMQALVELINNYFGEDE</sequence>
<dbReference type="PROSITE" id="PS00369">
    <property type="entry name" value="PTS_HPR_HIS"/>
    <property type="match status" value="1"/>
</dbReference>
<organism evidence="6 7">
    <name type="scientific">Snodgrassella alvi SCGC AB-598-J21</name>
    <dbReference type="NCBI Taxonomy" id="1385367"/>
    <lineage>
        <taxon>Bacteria</taxon>
        <taxon>Pseudomonadati</taxon>
        <taxon>Pseudomonadota</taxon>
        <taxon>Betaproteobacteria</taxon>
        <taxon>Neisseriales</taxon>
        <taxon>Neisseriaceae</taxon>
        <taxon>Snodgrassella</taxon>
    </lineage>
</organism>
<keyword evidence="3" id="KW-0963">Cytoplasm</keyword>
<dbReference type="Gene3D" id="3.30.1340.10">
    <property type="entry name" value="HPr-like"/>
    <property type="match status" value="1"/>
</dbReference>
<accession>A0A074VGL4</accession>
<evidence type="ECO:0000313" key="6">
    <source>
        <dbReference type="EMBL" id="KEQ01610.1"/>
    </source>
</evidence>
<reference evidence="6 7" key="1">
    <citation type="journal article" date="2014" name="PLoS Genet.">
        <title>Hidden diversity in honey bee gut symbionts detected by single-cell genomics.</title>
        <authorList>
            <person name="Engel P."/>
            <person name="Stepanauskas R."/>
            <person name="Moran N."/>
        </authorList>
    </citation>
    <scope>NUCLEOTIDE SEQUENCE [LARGE SCALE GENOMIC DNA]</scope>
    <source>
        <strain evidence="6 7">SCGC AB-598-J21</strain>
    </source>
</reference>
<evidence type="ECO:0000256" key="2">
    <source>
        <dbReference type="ARBA" id="ARBA00010736"/>
    </source>
</evidence>
<comment type="subcellular location">
    <subcellularLocation>
        <location evidence="1">Cytoplasm</location>
    </subcellularLocation>
</comment>
<evidence type="ECO:0000259" key="5">
    <source>
        <dbReference type="PROSITE" id="PS51350"/>
    </source>
</evidence>
<dbReference type="AlphaFoldDB" id="A0A074VGL4"/>
<evidence type="ECO:0000256" key="4">
    <source>
        <dbReference type="ARBA" id="ARBA00022683"/>
    </source>
</evidence>
<comment type="caution">
    <text evidence="6">The sequence shown here is derived from an EMBL/GenBank/DDBJ whole genome shotgun (WGS) entry which is preliminary data.</text>
</comment>
<gene>
    <name evidence="6" type="ORF">SASC598J21_006150</name>
</gene>